<comment type="caution">
    <text evidence="1">The sequence shown here is derived from an EMBL/GenBank/DDBJ whole genome shotgun (WGS) entry which is preliminary data.</text>
</comment>
<name>A0A414P0F6_9FIRM</name>
<sequence length="174" mass="20336">MEVDYVKRENVADLSQEEKGIYLNEGIALFPEVFKGDYSKFTPWLVYSCFVWCGNVRDIFSAGGNVFDEELQIYISAIMNRALQNVESIKQRIINMSDEEQMRFWGMSTNDVEKRIDVWLNLVEGNLRVSAELVKNNKGLMVYESYDDERISKSIKSNFMSRLNCKMKRSNSHR</sequence>
<accession>A0A414P0F6</accession>
<proteinExistence type="predicted"/>
<organism evidence="1 2">
    <name type="scientific">[Ruminococcus] lactaris</name>
    <dbReference type="NCBI Taxonomy" id="46228"/>
    <lineage>
        <taxon>Bacteria</taxon>
        <taxon>Bacillati</taxon>
        <taxon>Bacillota</taxon>
        <taxon>Clostridia</taxon>
        <taxon>Lachnospirales</taxon>
        <taxon>Lachnospiraceae</taxon>
        <taxon>Mediterraneibacter</taxon>
    </lineage>
</organism>
<dbReference type="Proteomes" id="UP000284902">
    <property type="component" value="Unassembled WGS sequence"/>
</dbReference>
<protein>
    <submittedName>
        <fullName evidence="1">Uncharacterized protein</fullName>
    </submittedName>
</protein>
<dbReference type="RefSeq" id="WP_118213355.1">
    <property type="nucleotide sequence ID" value="NZ_JAQEAN010000076.1"/>
</dbReference>
<dbReference type="AlphaFoldDB" id="A0A414P0F6"/>
<reference evidence="1 2" key="1">
    <citation type="submission" date="2018-08" db="EMBL/GenBank/DDBJ databases">
        <title>A genome reference for cultivated species of the human gut microbiota.</title>
        <authorList>
            <person name="Zou Y."/>
            <person name="Xue W."/>
            <person name="Luo G."/>
        </authorList>
    </citation>
    <scope>NUCLEOTIDE SEQUENCE [LARGE SCALE GENOMIC DNA]</scope>
    <source>
        <strain evidence="1 2">AM25-1LB</strain>
    </source>
</reference>
<gene>
    <name evidence="1" type="ORF">DW672_13915</name>
</gene>
<dbReference type="EMBL" id="QRHG01000072">
    <property type="protein sequence ID" value="RHF54985.1"/>
    <property type="molecule type" value="Genomic_DNA"/>
</dbReference>
<evidence type="ECO:0000313" key="2">
    <source>
        <dbReference type="Proteomes" id="UP000284902"/>
    </source>
</evidence>
<evidence type="ECO:0000313" key="1">
    <source>
        <dbReference type="EMBL" id="RHF54985.1"/>
    </source>
</evidence>